<dbReference type="SUPFAM" id="SSF53254">
    <property type="entry name" value="Phosphoglycerate mutase-like"/>
    <property type="match status" value="1"/>
</dbReference>
<dbReference type="EMBL" id="JAPDMZ010000194">
    <property type="protein sequence ID" value="KAK0546398.1"/>
    <property type="molecule type" value="Genomic_DNA"/>
</dbReference>
<gene>
    <name evidence="2" type="ORF">OC846_005292</name>
</gene>
<keyword evidence="3" id="KW-1185">Reference proteome</keyword>
<evidence type="ECO:0000313" key="2">
    <source>
        <dbReference type="EMBL" id="KAK0546398.1"/>
    </source>
</evidence>
<dbReference type="PANTHER" id="PTHR48100">
    <property type="entry name" value="BROAD-SPECIFICITY PHOSPHATASE YOR283W-RELATED"/>
    <property type="match status" value="1"/>
</dbReference>
<dbReference type="Gene3D" id="3.40.50.1240">
    <property type="entry name" value="Phosphoglycerate mutase-like"/>
    <property type="match status" value="1"/>
</dbReference>
<dbReference type="GO" id="GO:0005737">
    <property type="term" value="C:cytoplasm"/>
    <property type="evidence" value="ECO:0007669"/>
    <property type="project" value="TreeGrafter"/>
</dbReference>
<evidence type="ECO:0008006" key="4">
    <source>
        <dbReference type="Google" id="ProtNLM"/>
    </source>
</evidence>
<dbReference type="AlphaFoldDB" id="A0AAN6JW52"/>
<sequence length="334" mass="36535">MAVDTIISLIRHAQAEHNVANDYSIADAPLTELGRRQAAAIPSFTQQIQPTIELIASSGLRRTLSTTKIGLAPAIERLGIASVAVLPALQEANDYPCDTGSNRAVLEQDPEFSDFNLELLTPDWNSKKGVYAPDQESLRARALWFRQWLRSRPEKHIAVVAHGDILRYIMSSDNEYVEYPWQNAEVRQFKFDPVRVNTPQCPIVAISNTAAGGSGETGPTSGQIALEREELQHGAGNLSLPNVSLPSLDFGGSSDFLSDFESRISQKANAVREREDELKQLEARLAAAEKRRAEVSHTSPLRAEGSPNACLHAHAQNSPTKLTHGASQLLVQCV</sequence>
<comment type="caution">
    <text evidence="2">The sequence shown here is derived from an EMBL/GenBank/DDBJ whole genome shotgun (WGS) entry which is preliminary data.</text>
</comment>
<dbReference type="Proteomes" id="UP001176517">
    <property type="component" value="Unassembled WGS sequence"/>
</dbReference>
<reference evidence="2" key="1">
    <citation type="journal article" date="2023" name="PhytoFront">
        <title>Draft Genome Resources of Seven Strains of Tilletia horrida, Causal Agent of Kernel Smut of Rice.</title>
        <authorList>
            <person name="Khanal S."/>
            <person name="Antony Babu S."/>
            <person name="Zhou X.G."/>
        </authorList>
    </citation>
    <scope>NUCLEOTIDE SEQUENCE</scope>
    <source>
        <strain evidence="2">TX6</strain>
    </source>
</reference>
<dbReference type="InterPro" id="IPR029033">
    <property type="entry name" value="His_PPase_superfam"/>
</dbReference>
<organism evidence="2 3">
    <name type="scientific">Tilletia horrida</name>
    <dbReference type="NCBI Taxonomy" id="155126"/>
    <lineage>
        <taxon>Eukaryota</taxon>
        <taxon>Fungi</taxon>
        <taxon>Dikarya</taxon>
        <taxon>Basidiomycota</taxon>
        <taxon>Ustilaginomycotina</taxon>
        <taxon>Exobasidiomycetes</taxon>
        <taxon>Tilletiales</taxon>
        <taxon>Tilletiaceae</taxon>
        <taxon>Tilletia</taxon>
    </lineage>
</organism>
<dbReference type="InterPro" id="IPR050275">
    <property type="entry name" value="PGM_Phosphatase"/>
</dbReference>
<dbReference type="GO" id="GO:0016791">
    <property type="term" value="F:phosphatase activity"/>
    <property type="evidence" value="ECO:0007669"/>
    <property type="project" value="TreeGrafter"/>
</dbReference>
<dbReference type="SMART" id="SM00855">
    <property type="entry name" value="PGAM"/>
    <property type="match status" value="1"/>
</dbReference>
<dbReference type="InterPro" id="IPR013078">
    <property type="entry name" value="His_Pase_superF_clade-1"/>
</dbReference>
<proteinExistence type="predicted"/>
<evidence type="ECO:0000313" key="3">
    <source>
        <dbReference type="Proteomes" id="UP001176517"/>
    </source>
</evidence>
<keyword evidence="1" id="KW-0175">Coiled coil</keyword>
<dbReference type="Pfam" id="PF00300">
    <property type="entry name" value="His_Phos_1"/>
    <property type="match status" value="1"/>
</dbReference>
<feature type="coiled-coil region" evidence="1">
    <location>
        <begin position="264"/>
        <end position="298"/>
    </location>
</feature>
<evidence type="ECO:0000256" key="1">
    <source>
        <dbReference type="SAM" id="Coils"/>
    </source>
</evidence>
<dbReference type="CDD" id="cd07067">
    <property type="entry name" value="HP_PGM_like"/>
    <property type="match status" value="1"/>
</dbReference>
<dbReference type="PANTHER" id="PTHR48100:SF54">
    <property type="entry name" value="PHOSPHATASE SPAC5H10.03-RELATED"/>
    <property type="match status" value="1"/>
</dbReference>
<accession>A0AAN6JW52</accession>
<name>A0AAN6JW52_9BASI</name>
<protein>
    <recommendedName>
        <fullName evidence="4">Phosphoglycerate mutase-like protein</fullName>
    </recommendedName>
</protein>